<keyword evidence="3" id="KW-1185">Reference proteome</keyword>
<dbReference type="EMBL" id="KV920505">
    <property type="protein sequence ID" value="OSX68471.1"/>
    <property type="molecule type" value="Genomic_DNA"/>
</dbReference>
<protein>
    <submittedName>
        <fullName evidence="2">Uncharacterized protein</fullName>
    </submittedName>
</protein>
<dbReference type="AlphaFoldDB" id="A0A1X6NIL7"/>
<reference evidence="2 3" key="1">
    <citation type="submission" date="2017-03" db="EMBL/GenBank/DDBJ databases">
        <title>WGS assembly of Porphyra umbilicalis.</title>
        <authorList>
            <person name="Brawley S.H."/>
            <person name="Blouin N.A."/>
            <person name="Ficko-Blean E."/>
            <person name="Wheeler G.L."/>
            <person name="Lohr M."/>
            <person name="Goodson H.V."/>
            <person name="Jenkins J.W."/>
            <person name="Blaby-Haas C.E."/>
            <person name="Helliwell K.E."/>
            <person name="Chan C."/>
            <person name="Marriage T."/>
            <person name="Bhattacharya D."/>
            <person name="Klein A.S."/>
            <person name="Badis Y."/>
            <person name="Brodie J."/>
            <person name="Cao Y."/>
            <person name="Collen J."/>
            <person name="Dittami S.M."/>
            <person name="Gachon C.M."/>
            <person name="Green B.R."/>
            <person name="Karpowicz S."/>
            <person name="Kim J.W."/>
            <person name="Kudahl U."/>
            <person name="Lin S."/>
            <person name="Michel G."/>
            <person name="Mittag M."/>
            <person name="Olson B.J."/>
            <person name="Pangilinan J."/>
            <person name="Peng Y."/>
            <person name="Qiu H."/>
            <person name="Shu S."/>
            <person name="Singer J.T."/>
            <person name="Smith A.G."/>
            <person name="Sprecher B.N."/>
            <person name="Wagner V."/>
            <person name="Wang W."/>
            <person name="Wang Z.-Y."/>
            <person name="Yan J."/>
            <person name="Yarish C."/>
            <person name="Zoeuner-Riek S."/>
            <person name="Zhuang Y."/>
            <person name="Zou Y."/>
            <person name="Lindquist E.A."/>
            <person name="Grimwood J."/>
            <person name="Barry K."/>
            <person name="Rokhsar D.S."/>
            <person name="Schmutz J."/>
            <person name="Stiller J.W."/>
            <person name="Grossman A.R."/>
            <person name="Prochnik S.E."/>
        </authorList>
    </citation>
    <scope>NUCLEOTIDE SEQUENCE [LARGE SCALE GENOMIC DNA]</scope>
    <source>
        <strain evidence="2">4086291</strain>
    </source>
</reference>
<dbReference type="Proteomes" id="UP000218209">
    <property type="component" value="Unassembled WGS sequence"/>
</dbReference>
<proteinExistence type="predicted"/>
<organism evidence="2 3">
    <name type="scientific">Porphyra umbilicalis</name>
    <name type="common">Purple laver</name>
    <name type="synonym">Red alga</name>
    <dbReference type="NCBI Taxonomy" id="2786"/>
    <lineage>
        <taxon>Eukaryota</taxon>
        <taxon>Rhodophyta</taxon>
        <taxon>Bangiophyceae</taxon>
        <taxon>Bangiales</taxon>
        <taxon>Bangiaceae</taxon>
        <taxon>Porphyra</taxon>
    </lineage>
</organism>
<feature type="region of interest" description="Disordered" evidence="1">
    <location>
        <begin position="30"/>
        <end position="57"/>
    </location>
</feature>
<evidence type="ECO:0000256" key="1">
    <source>
        <dbReference type="SAM" id="MobiDB-lite"/>
    </source>
</evidence>
<gene>
    <name evidence="2" type="ORF">BU14_2739s0001</name>
</gene>
<evidence type="ECO:0000313" key="3">
    <source>
        <dbReference type="Proteomes" id="UP000218209"/>
    </source>
</evidence>
<evidence type="ECO:0000313" key="2">
    <source>
        <dbReference type="EMBL" id="OSX68471.1"/>
    </source>
</evidence>
<accession>A0A1X6NIL7</accession>
<sequence length="85" mass="8506">MAPLGCLDMIALAAWAPPCDRPGSMGAPMTAEDVVAGHPGAGLSPLSPHEDGARAHAPLTWFRSLPPPAPVARRGPVAAAGASPH</sequence>
<name>A0A1X6NIL7_PORUM</name>